<accession>A0A514D1D8</accession>
<reference evidence="1" key="1">
    <citation type="submission" date="2019-05" db="EMBL/GenBank/DDBJ databases">
        <title>Metatranscriptomic reconstruction reveals RNA viruses with the potential to shape carbon cycling in soil.</title>
        <authorList>
            <person name="Starr E.P."/>
            <person name="Nuccio E."/>
            <person name="Pett-Ridge J."/>
            <person name="Banfield J.F."/>
            <person name="Firestone M.K."/>
        </authorList>
    </citation>
    <scope>NUCLEOTIDE SEQUENCE</scope>
    <source>
        <strain evidence="1">H1_Bulk_29_scaffold_99</strain>
    </source>
</reference>
<organism evidence="1">
    <name type="scientific">Riboviria sp</name>
    <dbReference type="NCBI Taxonomy" id="2585031"/>
    <lineage>
        <taxon>Viruses</taxon>
        <taxon>Riboviria</taxon>
    </lineage>
</organism>
<sequence length="470" mass="49600">MPRRGARLVVVSKTNKKKQGKRLRGNKPKVIGTEVGLYRPPRNELGSLTKSVVNPRITSRKRRKNYSGLPQVVAAYIDPFDEAAYSVRYPDSYLGMSSPFTGKLVRTINTSFAAGGLTDLNLVNVTPLLGSSLFCVTPDPEVAYVQGICGVQAGGAFGTIPGTFFWPNGILFTAAAGSLNAFSGSSGVIDTDSSIGNMVQYRAQFSGARLVAGGVKIFSVQNFATISGTIHIAPIFIGLQKDVNIGGGSFGGDNQPLVGSMANGWQCQLPANLEIMSAMPGYVQFPMSALEEDEVVCIFSRYGDEAKLFKPTGQMWGTDDSTGAHLNGRRGQADNSNGVGHYAVCVFVDGCTTSSGGALANATPLLNMEWIGHYEAQPSGFNVFATNTTLFGGFFEAERCKSAPHQPLLMAAADNISADIPTVRCIDAAGVEEADFLTTVSEAFKSSVKIATSIAGAVDVIGPMLSALVL</sequence>
<name>A0A514D1D8_9VIRU</name>
<proteinExistence type="predicted"/>
<gene>
    <name evidence="1" type="ORF">H1Bulk2999_000001</name>
</gene>
<protein>
    <submittedName>
        <fullName evidence="1">Uncharacterized protein</fullName>
    </submittedName>
</protein>
<evidence type="ECO:0000313" key="1">
    <source>
        <dbReference type="EMBL" id="QDH87437.1"/>
    </source>
</evidence>
<dbReference type="EMBL" id="MN033367">
    <property type="protein sequence ID" value="QDH87437.1"/>
    <property type="molecule type" value="Genomic_DNA"/>
</dbReference>